<dbReference type="GO" id="GO:0009338">
    <property type="term" value="C:exodeoxyribonuclease V complex"/>
    <property type="evidence" value="ECO:0007669"/>
    <property type="project" value="TreeGrafter"/>
</dbReference>
<gene>
    <name evidence="5" type="ORF">JL106_02115</name>
</gene>
<dbReference type="GO" id="GO:0006310">
    <property type="term" value="P:DNA recombination"/>
    <property type="evidence" value="ECO:0007669"/>
    <property type="project" value="TreeGrafter"/>
</dbReference>
<dbReference type="RefSeq" id="WP_205259032.1">
    <property type="nucleotide sequence ID" value="NZ_JAERWK010000003.1"/>
</dbReference>
<feature type="domain" description="UvrD-like helicase C-terminal" evidence="3">
    <location>
        <begin position="576"/>
        <end position="624"/>
    </location>
</feature>
<dbReference type="InterPro" id="IPR027417">
    <property type="entry name" value="P-loop_NTPase"/>
</dbReference>
<dbReference type="Proteomes" id="UP000663792">
    <property type="component" value="Unassembled WGS sequence"/>
</dbReference>
<comment type="caution">
    <text evidence="5">The sequence shown here is derived from an EMBL/GenBank/DDBJ whole genome shotgun (WGS) entry which is preliminary data.</text>
</comment>
<dbReference type="AlphaFoldDB" id="A0A939C0I7"/>
<evidence type="ECO:0000259" key="3">
    <source>
        <dbReference type="Pfam" id="PF13538"/>
    </source>
</evidence>
<feature type="domain" description="ATP-dependent RecD2 DNA helicase-like helix-hairpin-helix" evidence="4">
    <location>
        <begin position="81"/>
        <end position="165"/>
    </location>
</feature>
<keyword evidence="6" id="KW-1185">Reference proteome</keyword>
<dbReference type="Pfam" id="PF14490">
    <property type="entry name" value="HHH_RecD2"/>
    <property type="match status" value="1"/>
</dbReference>
<dbReference type="Gene3D" id="2.30.30.940">
    <property type="match status" value="1"/>
</dbReference>
<dbReference type="InterPro" id="IPR050534">
    <property type="entry name" value="Coronavir_polyprotein_1ab"/>
</dbReference>
<name>A0A939C0I7_9ACTN</name>
<evidence type="ECO:0000313" key="6">
    <source>
        <dbReference type="Proteomes" id="UP000663792"/>
    </source>
</evidence>
<dbReference type="CDD" id="cd18809">
    <property type="entry name" value="SF1_C_RecD"/>
    <property type="match status" value="1"/>
</dbReference>
<dbReference type="PANTHER" id="PTHR43788:SF6">
    <property type="entry name" value="DNA HELICASE B"/>
    <property type="match status" value="1"/>
</dbReference>
<proteinExistence type="predicted"/>
<reference evidence="5" key="1">
    <citation type="submission" date="2021-01" db="EMBL/GenBank/DDBJ databases">
        <title>YIM 132084 draft genome.</title>
        <authorList>
            <person name="An D."/>
        </authorList>
    </citation>
    <scope>NUCLEOTIDE SEQUENCE</scope>
    <source>
        <strain evidence="5">YIM 132084</strain>
    </source>
</reference>
<dbReference type="InterPro" id="IPR029493">
    <property type="entry name" value="RecD2-like_HHH"/>
</dbReference>
<dbReference type="EMBL" id="JAERWK010000003">
    <property type="protein sequence ID" value="MBM9466074.1"/>
    <property type="molecule type" value="Genomic_DNA"/>
</dbReference>
<dbReference type="PANTHER" id="PTHR43788">
    <property type="entry name" value="DNA2/NAM7 HELICASE FAMILY MEMBER"/>
    <property type="match status" value="1"/>
</dbReference>
<dbReference type="GO" id="GO:0017116">
    <property type="term" value="F:single-stranded DNA helicase activity"/>
    <property type="evidence" value="ECO:0007669"/>
    <property type="project" value="TreeGrafter"/>
</dbReference>
<organism evidence="5 6">
    <name type="scientific">Nakamurella leprariae</name>
    <dbReference type="NCBI Taxonomy" id="2803911"/>
    <lineage>
        <taxon>Bacteria</taxon>
        <taxon>Bacillati</taxon>
        <taxon>Actinomycetota</taxon>
        <taxon>Actinomycetes</taxon>
        <taxon>Nakamurellales</taxon>
        <taxon>Nakamurellaceae</taxon>
        <taxon>Nakamurella</taxon>
    </lineage>
</organism>
<protein>
    <submittedName>
        <fullName evidence="5">AAA family ATPase</fullName>
    </submittedName>
</protein>
<evidence type="ECO:0000313" key="5">
    <source>
        <dbReference type="EMBL" id="MBM9466074.1"/>
    </source>
</evidence>
<evidence type="ECO:0000259" key="4">
    <source>
        <dbReference type="Pfam" id="PF14490"/>
    </source>
</evidence>
<sequence>MTSGPQADGRPASAADVFAEFCAAGLWPGVGPALAGQLAGVGVTSPGTVSAGRLAALPKMTERRANRLLNSWVGAGHLWAVAQLLIPHELPPRWSLRLVDALGDDAAAELRADPWRLLTLPEATVAQADRVARALDADVRRTDPRRGRALVDWTLARFTRDGHTVTSQSQVEAAIRPFGVDPVAAVEAAVADELVTPVADPTGAGAGEPWLSRTLLARAESDVADGVRRLIRTARSLAGARAVKAVTGDLDEVQAGAVGQVAGHGVSVLTGGPGTGKSRTVAAVVALCRKVDVSFALAAPTGRAAKRLEELTGAEASTVHRLLGARRSFRDDEGDDRSGAAGFEHDADNPVEADLVVVDEASMLDVEIAAALLSALRDGTHLLLVGDPAQLPSIGPGRVLGDLLDSDAVPVTELRTLYRQTEGGAIARLAAEIRDGVLPKVDDPTHEVVVVPTSGSAEAAHRVTQLVTDSIPRVFDASGDALQVVTPVHRGPAGTQALNAALKARLNPPAEAGHAVRGFQVGDRVVATANHLDAEPTGYANGEVGTVVATGDNVVRVAFTGGESEVPGKALNDLLHGWAITVHRAQGSEWDAVVAVLPPEASAMLSRPLVYTALTRARRHLSIVHAAGPAVSRAVQQVGSVPRRTRLAALLRDQEAGADDLDAD</sequence>
<accession>A0A939C0I7</accession>
<dbReference type="GO" id="GO:0005524">
    <property type="term" value="F:ATP binding"/>
    <property type="evidence" value="ECO:0007669"/>
    <property type="project" value="UniProtKB-KW"/>
</dbReference>
<keyword evidence="1" id="KW-0547">Nucleotide-binding</keyword>
<dbReference type="Pfam" id="PF13604">
    <property type="entry name" value="AAA_30"/>
    <property type="match status" value="1"/>
</dbReference>
<dbReference type="Pfam" id="PF13538">
    <property type="entry name" value="UvrD_C_2"/>
    <property type="match status" value="1"/>
</dbReference>
<dbReference type="SUPFAM" id="SSF52540">
    <property type="entry name" value="P-loop containing nucleoside triphosphate hydrolases"/>
    <property type="match status" value="2"/>
</dbReference>
<dbReference type="CDD" id="cd17933">
    <property type="entry name" value="DEXSc_RecD-like"/>
    <property type="match status" value="1"/>
</dbReference>
<keyword evidence="2" id="KW-0067">ATP-binding</keyword>
<evidence type="ECO:0000256" key="1">
    <source>
        <dbReference type="ARBA" id="ARBA00022741"/>
    </source>
</evidence>
<evidence type="ECO:0000256" key="2">
    <source>
        <dbReference type="ARBA" id="ARBA00022840"/>
    </source>
</evidence>
<dbReference type="Gene3D" id="3.40.50.300">
    <property type="entry name" value="P-loop containing nucleotide triphosphate hydrolases"/>
    <property type="match status" value="2"/>
</dbReference>
<dbReference type="InterPro" id="IPR027785">
    <property type="entry name" value="UvrD-like_helicase_C"/>
</dbReference>